<dbReference type="AlphaFoldDB" id="A0AAU8IHM7"/>
<feature type="chain" id="PRO_5043482100" evidence="2">
    <location>
        <begin position="26"/>
        <end position="432"/>
    </location>
</feature>
<evidence type="ECO:0000256" key="2">
    <source>
        <dbReference type="SAM" id="SignalP"/>
    </source>
</evidence>
<dbReference type="Pfam" id="PF13731">
    <property type="entry name" value="WxL"/>
    <property type="match status" value="1"/>
</dbReference>
<protein>
    <submittedName>
        <fullName evidence="4">WxL domain-containing protein</fullName>
    </submittedName>
</protein>
<proteinExistence type="predicted"/>
<gene>
    <name evidence="4" type="ORF">ABNN70_04515</name>
</gene>
<feature type="region of interest" description="Disordered" evidence="1">
    <location>
        <begin position="372"/>
        <end position="393"/>
    </location>
</feature>
<evidence type="ECO:0000256" key="1">
    <source>
        <dbReference type="SAM" id="MobiDB-lite"/>
    </source>
</evidence>
<dbReference type="Gene3D" id="2.60.40.10">
    <property type="entry name" value="Immunoglobulins"/>
    <property type="match status" value="1"/>
</dbReference>
<feature type="domain" description="WxL" evidence="3">
    <location>
        <begin position="289"/>
        <end position="432"/>
    </location>
</feature>
<dbReference type="InterPro" id="IPR013783">
    <property type="entry name" value="Ig-like_fold"/>
</dbReference>
<evidence type="ECO:0000313" key="4">
    <source>
        <dbReference type="EMBL" id="XCJ17749.1"/>
    </source>
</evidence>
<name>A0AAU8IHM7_9BACL</name>
<evidence type="ECO:0000259" key="3">
    <source>
        <dbReference type="Pfam" id="PF13731"/>
    </source>
</evidence>
<dbReference type="InterPro" id="IPR027994">
    <property type="entry name" value="WxL_dom"/>
</dbReference>
<reference evidence="4" key="1">
    <citation type="submission" date="2024-06" db="EMBL/GenBank/DDBJ databases">
        <authorList>
            <person name="Fan A."/>
            <person name="Zhang F.Y."/>
            <person name="Zhang L."/>
        </authorList>
    </citation>
    <scope>NUCLEOTIDE SEQUENCE</scope>
    <source>
        <strain evidence="4">Y61</strain>
    </source>
</reference>
<accession>A0AAU8IHM7</accession>
<keyword evidence="2" id="KW-0732">Signal</keyword>
<sequence>MRRFLLLFLLTVFSFFTLNIHSSYAAASPVAMNPLSLTHQPNDFSGGTVMLRWDGTANVAILLDLSNISYTVHFTIPEELRYLMHDADRFRNHLSASYQYPIINLLGLITGYGTQTVDSDEIQIDESTGDVSFSVSYAHVSLLNLIGTVNISHSLTIHLDQMGVSKLPPNPAKELMFTGRILDQTSSASLPTWYRQMGIHLINSIADANHVLVLPVGNHGEPFEPLRQVRVIDEETGDVVPDATVTVTEDTVNSDDHLWLAGDYRVTWQATDSYGITATRTITVRIVPGGLSFVNVPAQLTFATTVISSEPQWITRESPSDWVIELEDLRGEAAGQWSIWVSATPLMNASGQSLKPGTLSVYGLAGDSSQITARSGDGESHKVAGGTTRPVDHGHKKVTWDHDSGPLLHVSPGDAYTGTYHSVLTWTLIDAP</sequence>
<organism evidence="4">
    <name type="scientific">Sporolactobacillus sp. Y61</name>
    <dbReference type="NCBI Taxonomy" id="3160863"/>
    <lineage>
        <taxon>Bacteria</taxon>
        <taxon>Bacillati</taxon>
        <taxon>Bacillota</taxon>
        <taxon>Bacilli</taxon>
        <taxon>Bacillales</taxon>
        <taxon>Sporolactobacillaceae</taxon>
        <taxon>Sporolactobacillus</taxon>
    </lineage>
</organism>
<dbReference type="EMBL" id="CP159510">
    <property type="protein sequence ID" value="XCJ17749.1"/>
    <property type="molecule type" value="Genomic_DNA"/>
</dbReference>
<dbReference type="RefSeq" id="WP_353948868.1">
    <property type="nucleotide sequence ID" value="NZ_CP159510.1"/>
</dbReference>
<feature type="signal peptide" evidence="2">
    <location>
        <begin position="1"/>
        <end position="25"/>
    </location>
</feature>